<dbReference type="InterPro" id="IPR007110">
    <property type="entry name" value="Ig-like_dom"/>
</dbReference>
<comment type="subcellular location">
    <subcellularLocation>
        <location evidence="1">Secreted</location>
    </subcellularLocation>
</comment>
<evidence type="ECO:0000256" key="4">
    <source>
        <dbReference type="ARBA" id="ARBA00022737"/>
    </source>
</evidence>
<keyword evidence="3 10" id="KW-0732">Signal</keyword>
<feature type="signal peptide" evidence="10">
    <location>
        <begin position="1"/>
        <end position="16"/>
    </location>
</feature>
<evidence type="ECO:0000256" key="8">
    <source>
        <dbReference type="PROSITE-ProRule" id="PRU00196"/>
    </source>
</evidence>
<protein>
    <submittedName>
        <fullName evidence="13">Uncharacterized protein</fullName>
    </submittedName>
</protein>
<feature type="disulfide bond" evidence="8">
    <location>
        <begin position="391"/>
        <end position="401"/>
    </location>
</feature>
<evidence type="ECO:0000256" key="10">
    <source>
        <dbReference type="SAM" id="SignalP"/>
    </source>
</evidence>
<dbReference type="InterPro" id="IPR013783">
    <property type="entry name" value="Ig-like_fold"/>
</dbReference>
<reference evidence="13 14" key="1">
    <citation type="submission" date="2020-10" db="EMBL/GenBank/DDBJ databases">
        <title>Pygocentrus nattereri (red-bellied piranha) genome, fPygNat1, primary haplotype.</title>
        <authorList>
            <person name="Myers G."/>
            <person name="Meyer A."/>
            <person name="Karagic N."/>
            <person name="Pippel M."/>
            <person name="Winkler S."/>
            <person name="Tracey A."/>
            <person name="Wood J."/>
            <person name="Formenti G."/>
            <person name="Howe K."/>
            <person name="Fedrigo O."/>
            <person name="Jarvis E.D."/>
        </authorList>
    </citation>
    <scope>NUCLEOTIDE SEQUENCE [LARGE SCALE GENOMIC DNA]</scope>
</reference>
<evidence type="ECO:0000256" key="5">
    <source>
        <dbReference type="ARBA" id="ARBA00023157"/>
    </source>
</evidence>
<feature type="disulfide bond" evidence="8">
    <location>
        <begin position="190"/>
        <end position="200"/>
    </location>
</feature>
<reference evidence="13" key="3">
    <citation type="submission" date="2025-09" db="UniProtKB">
        <authorList>
            <consortium name="Ensembl"/>
        </authorList>
    </citation>
    <scope>IDENTIFICATION</scope>
</reference>
<keyword evidence="7" id="KW-0393">Immunoglobulin domain</keyword>
<comment type="caution">
    <text evidence="8">Lacks conserved residue(s) required for the propagation of feature annotation.</text>
</comment>
<dbReference type="Gene3D" id="2.60.40.10">
    <property type="entry name" value="Immunoglobulins"/>
    <property type="match status" value="1"/>
</dbReference>
<dbReference type="GeneTree" id="ENSGT00940000163299"/>
<dbReference type="PANTHER" id="PTHR19331">
    <property type="entry name" value="SCAVENGER RECEPTOR DOMAIN-CONTAINING"/>
    <property type="match status" value="1"/>
</dbReference>
<feature type="disulfide bond" evidence="8">
    <location>
        <begin position="57"/>
        <end position="118"/>
    </location>
</feature>
<keyword evidence="5 8" id="KW-1015">Disulfide bond</keyword>
<feature type="domain" description="SRCR" evidence="11">
    <location>
        <begin position="226"/>
        <end position="320"/>
    </location>
</feature>
<evidence type="ECO:0000256" key="6">
    <source>
        <dbReference type="ARBA" id="ARBA00023180"/>
    </source>
</evidence>
<evidence type="ECO:0000256" key="3">
    <source>
        <dbReference type="ARBA" id="ARBA00022729"/>
    </source>
</evidence>
<dbReference type="Proteomes" id="UP001501920">
    <property type="component" value="Chromosome 22"/>
</dbReference>
<evidence type="ECO:0000313" key="14">
    <source>
        <dbReference type="Proteomes" id="UP001501920"/>
    </source>
</evidence>
<dbReference type="SUPFAM" id="SSF48726">
    <property type="entry name" value="Immunoglobulin"/>
    <property type="match status" value="1"/>
</dbReference>
<evidence type="ECO:0000259" key="11">
    <source>
        <dbReference type="PROSITE" id="PS50287"/>
    </source>
</evidence>
<dbReference type="FunFam" id="3.10.250.10:FF:000004">
    <property type="entry name" value="Scavenger receptor cysteine-rich type 1 protein M130"/>
    <property type="match status" value="1"/>
</dbReference>
<evidence type="ECO:0000313" key="13">
    <source>
        <dbReference type="Ensembl" id="ENSPNAP00000074423.1"/>
    </source>
</evidence>
<dbReference type="PANTHER" id="PTHR19331:SF22">
    <property type="entry name" value="DELETED IN MALIGNANT BRAIN TUMORS 1 PROTEIN"/>
    <property type="match status" value="1"/>
</dbReference>
<evidence type="ECO:0000259" key="12">
    <source>
        <dbReference type="PROSITE" id="PS50835"/>
    </source>
</evidence>
<dbReference type="PROSITE" id="PS50835">
    <property type="entry name" value="IG_LIKE"/>
    <property type="match status" value="1"/>
</dbReference>
<evidence type="ECO:0000256" key="1">
    <source>
        <dbReference type="ARBA" id="ARBA00004613"/>
    </source>
</evidence>
<dbReference type="InterPro" id="IPR013151">
    <property type="entry name" value="Immunoglobulin_dom"/>
</dbReference>
<dbReference type="SMART" id="SM00202">
    <property type="entry name" value="SR"/>
    <property type="match status" value="5"/>
</dbReference>
<dbReference type="Ensembl" id="ENSPNAT00000070463.1">
    <property type="protein sequence ID" value="ENSPNAP00000074423.1"/>
    <property type="gene ID" value="ENSPNAG00000007676.2"/>
</dbReference>
<accession>A0AAR2LCU3</accession>
<feature type="domain" description="SRCR" evidence="11">
    <location>
        <begin position="122"/>
        <end position="221"/>
    </location>
</feature>
<keyword evidence="9" id="KW-1133">Transmembrane helix</keyword>
<feature type="disulfide bond" evidence="8">
    <location>
        <begin position="293"/>
        <end position="303"/>
    </location>
</feature>
<feature type="transmembrane region" description="Helical" evidence="9">
    <location>
        <begin position="654"/>
        <end position="676"/>
    </location>
</feature>
<dbReference type="Pfam" id="PF00047">
    <property type="entry name" value="ig"/>
    <property type="match status" value="1"/>
</dbReference>
<keyword evidence="9" id="KW-0812">Transmembrane</keyword>
<keyword evidence="2" id="KW-0964">Secreted</keyword>
<dbReference type="GO" id="GO:0016020">
    <property type="term" value="C:membrane"/>
    <property type="evidence" value="ECO:0007669"/>
    <property type="project" value="InterPro"/>
</dbReference>
<name>A0AAR2LCU3_PYGNA</name>
<evidence type="ECO:0000256" key="2">
    <source>
        <dbReference type="ARBA" id="ARBA00022525"/>
    </source>
</evidence>
<feature type="chain" id="PRO_5043534936" evidence="10">
    <location>
        <begin position="17"/>
        <end position="706"/>
    </location>
</feature>
<feature type="domain" description="SRCR" evidence="11">
    <location>
        <begin position="19"/>
        <end position="119"/>
    </location>
</feature>
<dbReference type="Pfam" id="PF00530">
    <property type="entry name" value="SRCR"/>
    <property type="match status" value="5"/>
</dbReference>
<organism evidence="13 14">
    <name type="scientific">Pygocentrus nattereri</name>
    <name type="common">Red-bellied piranha</name>
    <dbReference type="NCBI Taxonomy" id="42514"/>
    <lineage>
        <taxon>Eukaryota</taxon>
        <taxon>Metazoa</taxon>
        <taxon>Chordata</taxon>
        <taxon>Craniata</taxon>
        <taxon>Vertebrata</taxon>
        <taxon>Euteleostomi</taxon>
        <taxon>Actinopterygii</taxon>
        <taxon>Neopterygii</taxon>
        <taxon>Teleostei</taxon>
        <taxon>Ostariophysi</taxon>
        <taxon>Characiformes</taxon>
        <taxon>Characoidei</taxon>
        <taxon>Pygocentrus</taxon>
    </lineage>
</organism>
<dbReference type="InterPro" id="IPR036772">
    <property type="entry name" value="SRCR-like_dom_sf"/>
</dbReference>
<dbReference type="AlphaFoldDB" id="A0AAR2LCU3"/>
<dbReference type="FunFam" id="3.10.250.10:FF:000013">
    <property type="entry name" value="CD163 molecule like 1"/>
    <property type="match status" value="2"/>
</dbReference>
<evidence type="ECO:0000256" key="7">
    <source>
        <dbReference type="ARBA" id="ARBA00023319"/>
    </source>
</evidence>
<reference evidence="13" key="2">
    <citation type="submission" date="2025-08" db="UniProtKB">
        <authorList>
            <consortium name="Ensembl"/>
        </authorList>
    </citation>
    <scope>IDENTIFICATION</scope>
</reference>
<dbReference type="GeneID" id="108411405"/>
<dbReference type="InterPro" id="IPR001190">
    <property type="entry name" value="SRCR"/>
</dbReference>
<evidence type="ECO:0000256" key="9">
    <source>
        <dbReference type="SAM" id="Phobius"/>
    </source>
</evidence>
<keyword evidence="4" id="KW-0677">Repeat</keyword>
<dbReference type="PROSITE" id="PS50287">
    <property type="entry name" value="SRCR_2"/>
    <property type="match status" value="5"/>
</dbReference>
<sequence>MLPAAILIIICSTADLSEVRLVDSDGLCSGIPEDLHERKWFKLSSNHIEYRAVGLLCRELNCGDVISATFRSNFRDKHGDQPVIDLDCEGSKSAFSECKKYSSFIHPDYLNISVMVSCSDSVRLVDGAGRCSGRVEVKSHQSWTSVCEADFDRQDAEVVCRELDCGTPLTLQGALYGEGKHPFGTNQFQCKGSENRLLTCSTSDKEEYTCTSGSAVELTCSGPDDVRLVGGSGRCAGTLEMFHGGEWRGVTADRWSMKEAAVVCRQLGCGSAVKSPMSVSGGDETGWGFHIACFGSESAVKECTMLYSSKIRYPVGVVCSDSVRLMDGAGLCSGRLEVKSHQSWTSVCEADFDQKDAEVVCRELSCGTPQILQEPLFGEGEHPFGTKEFQCNDTENRLLTCSTPDREEQNCAPGKAVRLTCSEPDGMRLVEGNSRCAGTVEMFYNGQWRKVVADVWNIEMAASVCKKLDCGSALAATKTKTGRDEPEVGVLISCSRTNAIKCHPIRIRQIDRLAGVICSEFLAQPTISVSTPIRVSRSLQGPEVFRGYSFTITCSTQPQYPGGSFHLRLPWNNRSDSQAAVSHSASFLFPTANDSHQGNYSCVYENQVIFQNDVFQKENQSRFHRWSPGPFNYNFSSESEPHSLIVTDFSWTPFITRMLLVPFLMLITCSFIFLIFNKCGHFFIRGAGQERAAAAVPKESIQLISL</sequence>
<proteinExistence type="predicted"/>
<keyword evidence="9" id="KW-0472">Membrane</keyword>
<dbReference type="Gene3D" id="3.10.250.10">
    <property type="entry name" value="SRCR-like domain"/>
    <property type="match status" value="5"/>
</dbReference>
<feature type="domain" description="Ig-like" evidence="12">
    <location>
        <begin position="525"/>
        <end position="606"/>
    </location>
</feature>
<feature type="domain" description="SRCR" evidence="11">
    <location>
        <begin position="427"/>
        <end position="519"/>
    </location>
</feature>
<keyword evidence="14" id="KW-1185">Reference proteome</keyword>
<feature type="domain" description="SRCR" evidence="11">
    <location>
        <begin position="323"/>
        <end position="422"/>
    </location>
</feature>
<keyword evidence="6" id="KW-0325">Glycoprotein</keyword>
<dbReference type="PRINTS" id="PR00258">
    <property type="entry name" value="SPERACTRCPTR"/>
</dbReference>
<feature type="disulfide bond" evidence="8">
    <location>
        <begin position="88"/>
        <end position="98"/>
    </location>
</feature>
<dbReference type="SUPFAM" id="SSF56487">
    <property type="entry name" value="SRCR-like"/>
    <property type="match status" value="5"/>
</dbReference>
<dbReference type="InterPro" id="IPR036179">
    <property type="entry name" value="Ig-like_dom_sf"/>
</dbReference>